<dbReference type="PANTHER" id="PTHR42760">
    <property type="entry name" value="SHORT-CHAIN DEHYDROGENASES/REDUCTASES FAMILY MEMBER"/>
    <property type="match status" value="1"/>
</dbReference>
<evidence type="ECO:0000313" key="4">
    <source>
        <dbReference type="Proteomes" id="UP000193067"/>
    </source>
</evidence>
<dbReference type="OrthoDB" id="498125at2759"/>
<dbReference type="Pfam" id="PF13561">
    <property type="entry name" value="adh_short_C2"/>
    <property type="match status" value="1"/>
</dbReference>
<evidence type="ECO:0000256" key="1">
    <source>
        <dbReference type="ARBA" id="ARBA00006484"/>
    </source>
</evidence>
<accession>A0A1Y2I8B4</accession>
<dbReference type="AlphaFoldDB" id="A0A1Y2I8B4"/>
<reference evidence="3 4" key="1">
    <citation type="journal article" date="2015" name="Biotechnol. Biofuels">
        <title>Enhanced degradation of softwood versus hardwood by the white-rot fungus Pycnoporus coccineus.</title>
        <authorList>
            <person name="Couturier M."/>
            <person name="Navarro D."/>
            <person name="Chevret D."/>
            <person name="Henrissat B."/>
            <person name="Piumi F."/>
            <person name="Ruiz-Duenas F.J."/>
            <person name="Martinez A.T."/>
            <person name="Grigoriev I.V."/>
            <person name="Riley R."/>
            <person name="Lipzen A."/>
            <person name="Berrin J.G."/>
            <person name="Master E.R."/>
            <person name="Rosso M.N."/>
        </authorList>
    </citation>
    <scope>NUCLEOTIDE SEQUENCE [LARGE SCALE GENOMIC DNA]</scope>
    <source>
        <strain evidence="3 4">BRFM310</strain>
    </source>
</reference>
<dbReference type="InterPro" id="IPR002347">
    <property type="entry name" value="SDR_fam"/>
</dbReference>
<gene>
    <name evidence="3" type="ORF">PYCCODRAFT_1472496</name>
</gene>
<protein>
    <submittedName>
        <fullName evidence="3">NAD-P-binding protein</fullName>
    </submittedName>
</protein>
<name>A0A1Y2I8B4_TRAC3</name>
<dbReference type="Proteomes" id="UP000193067">
    <property type="component" value="Unassembled WGS sequence"/>
</dbReference>
<dbReference type="GO" id="GO:0006633">
    <property type="term" value="P:fatty acid biosynthetic process"/>
    <property type="evidence" value="ECO:0007669"/>
    <property type="project" value="TreeGrafter"/>
</dbReference>
<dbReference type="InterPro" id="IPR020904">
    <property type="entry name" value="Sc_DH/Rdtase_CS"/>
</dbReference>
<evidence type="ECO:0000256" key="2">
    <source>
        <dbReference type="ARBA" id="ARBA00022857"/>
    </source>
</evidence>
<dbReference type="FunFam" id="3.40.50.720:FF:000084">
    <property type="entry name" value="Short-chain dehydrogenase reductase"/>
    <property type="match status" value="1"/>
</dbReference>
<keyword evidence="2" id="KW-0521">NADP</keyword>
<proteinExistence type="inferred from homology"/>
<dbReference type="Gene3D" id="3.40.50.720">
    <property type="entry name" value="NAD(P)-binding Rossmann-like Domain"/>
    <property type="match status" value="1"/>
</dbReference>
<dbReference type="PRINTS" id="PR00081">
    <property type="entry name" value="GDHRDH"/>
</dbReference>
<sequence>MSADQATPSRIAIVTGAAQGIGEAIALRLADDGLDVAVMDLPAKEAQVEAVVQAIRAKGRRSIAVLGDVSVEDDMKNAVEKTVDELGGLDVMVANAGIWRPGTVLDMTVEDYDLVMAVNARSVMLAIKYAGRQMVKQGRGGRIMAAASFAARQGVAQASSYCASKFAIRGLVQTAALELLEHNITVNAYAPGLIITPLSIHPDDEVNGGPASTIMKALKLPDIAKPGMPEDIAGLVSYIAKPEARYLTGQCIHINGGMGMA</sequence>
<keyword evidence="4" id="KW-1185">Reference proteome</keyword>
<dbReference type="PROSITE" id="PS00061">
    <property type="entry name" value="ADH_SHORT"/>
    <property type="match status" value="1"/>
</dbReference>
<dbReference type="PANTHER" id="PTHR42760:SF121">
    <property type="entry name" value="3-OXOACYL-(ACYL-CARRIER-PROTEIN) REDUCTASE"/>
    <property type="match status" value="1"/>
</dbReference>
<dbReference type="PRINTS" id="PR00080">
    <property type="entry name" value="SDRFAMILY"/>
</dbReference>
<dbReference type="SUPFAM" id="SSF51735">
    <property type="entry name" value="NAD(P)-binding Rossmann-fold domains"/>
    <property type="match status" value="1"/>
</dbReference>
<dbReference type="GO" id="GO:0016616">
    <property type="term" value="F:oxidoreductase activity, acting on the CH-OH group of donors, NAD or NADP as acceptor"/>
    <property type="evidence" value="ECO:0007669"/>
    <property type="project" value="TreeGrafter"/>
</dbReference>
<dbReference type="GO" id="GO:0048038">
    <property type="term" value="F:quinone binding"/>
    <property type="evidence" value="ECO:0007669"/>
    <property type="project" value="TreeGrafter"/>
</dbReference>
<evidence type="ECO:0000313" key="3">
    <source>
        <dbReference type="EMBL" id="OSC96610.1"/>
    </source>
</evidence>
<organism evidence="3 4">
    <name type="scientific">Trametes coccinea (strain BRFM310)</name>
    <name type="common">Pycnoporus coccineus</name>
    <dbReference type="NCBI Taxonomy" id="1353009"/>
    <lineage>
        <taxon>Eukaryota</taxon>
        <taxon>Fungi</taxon>
        <taxon>Dikarya</taxon>
        <taxon>Basidiomycota</taxon>
        <taxon>Agaricomycotina</taxon>
        <taxon>Agaricomycetes</taxon>
        <taxon>Polyporales</taxon>
        <taxon>Polyporaceae</taxon>
        <taxon>Trametes</taxon>
    </lineage>
</organism>
<dbReference type="EMBL" id="KZ084173">
    <property type="protein sequence ID" value="OSC96610.1"/>
    <property type="molecule type" value="Genomic_DNA"/>
</dbReference>
<comment type="similarity">
    <text evidence="1">Belongs to the short-chain dehydrogenases/reductases (SDR) family.</text>
</comment>
<dbReference type="STRING" id="1353009.A0A1Y2I8B4"/>
<dbReference type="InterPro" id="IPR036291">
    <property type="entry name" value="NAD(P)-bd_dom_sf"/>
</dbReference>